<dbReference type="PANTHER" id="PTHR44858:SF1">
    <property type="entry name" value="UDP-N-ACETYLGLUCOSAMINE--PEPTIDE N-ACETYLGLUCOSAMINYLTRANSFERASE SPINDLY-RELATED"/>
    <property type="match status" value="1"/>
</dbReference>
<name>A0A4Q7LA70_9BURK</name>
<accession>A0A4Q7LA70</accession>
<dbReference type="OrthoDB" id="9814129at2"/>
<evidence type="ECO:0000256" key="2">
    <source>
        <dbReference type="ARBA" id="ARBA00022803"/>
    </source>
</evidence>
<keyword evidence="1" id="KW-0677">Repeat</keyword>
<dbReference type="PROSITE" id="PS50005">
    <property type="entry name" value="TPR"/>
    <property type="match status" value="5"/>
</dbReference>
<evidence type="ECO:0000256" key="1">
    <source>
        <dbReference type="ARBA" id="ARBA00022737"/>
    </source>
</evidence>
<evidence type="ECO:0000313" key="5">
    <source>
        <dbReference type="Proteomes" id="UP000293433"/>
    </source>
</evidence>
<dbReference type="EMBL" id="SGWV01000013">
    <property type="protein sequence ID" value="RZS46924.1"/>
    <property type="molecule type" value="Genomic_DNA"/>
</dbReference>
<dbReference type="PANTHER" id="PTHR44858">
    <property type="entry name" value="TETRATRICOPEPTIDE REPEAT PROTEIN 6"/>
    <property type="match status" value="1"/>
</dbReference>
<dbReference type="Proteomes" id="UP000293433">
    <property type="component" value="Unassembled WGS sequence"/>
</dbReference>
<feature type="repeat" description="TPR" evidence="3">
    <location>
        <begin position="165"/>
        <end position="198"/>
    </location>
</feature>
<dbReference type="Pfam" id="PF13432">
    <property type="entry name" value="TPR_16"/>
    <property type="match status" value="2"/>
</dbReference>
<feature type="repeat" description="TPR" evidence="3">
    <location>
        <begin position="63"/>
        <end position="96"/>
    </location>
</feature>
<organism evidence="4 5">
    <name type="scientific">Sphaerotilus mobilis</name>
    <dbReference type="NCBI Taxonomy" id="47994"/>
    <lineage>
        <taxon>Bacteria</taxon>
        <taxon>Pseudomonadati</taxon>
        <taxon>Pseudomonadota</taxon>
        <taxon>Betaproteobacteria</taxon>
        <taxon>Burkholderiales</taxon>
        <taxon>Sphaerotilaceae</taxon>
        <taxon>Sphaerotilus</taxon>
    </lineage>
</organism>
<dbReference type="SUPFAM" id="SSF53756">
    <property type="entry name" value="UDP-Glycosyltransferase/glycogen phosphorylase"/>
    <property type="match status" value="1"/>
</dbReference>
<feature type="repeat" description="TPR" evidence="3">
    <location>
        <begin position="233"/>
        <end position="266"/>
    </location>
</feature>
<reference evidence="4 5" key="1">
    <citation type="submission" date="2019-02" db="EMBL/GenBank/DDBJ databases">
        <title>Genomic Encyclopedia of Type Strains, Phase IV (KMG-IV): sequencing the most valuable type-strain genomes for metagenomic binning, comparative biology and taxonomic classification.</title>
        <authorList>
            <person name="Goeker M."/>
        </authorList>
    </citation>
    <scope>NUCLEOTIDE SEQUENCE [LARGE SCALE GENOMIC DNA]</scope>
    <source>
        <strain evidence="4 5">DSM 10617</strain>
    </source>
</reference>
<protein>
    <submittedName>
        <fullName evidence="4">Tfp pilus assembly protein PilF</fullName>
    </submittedName>
</protein>
<feature type="repeat" description="TPR" evidence="3">
    <location>
        <begin position="97"/>
        <end position="130"/>
    </location>
</feature>
<dbReference type="AlphaFoldDB" id="A0A4Q7LA70"/>
<feature type="repeat" description="TPR" evidence="3">
    <location>
        <begin position="131"/>
        <end position="164"/>
    </location>
</feature>
<dbReference type="InterPro" id="IPR019734">
    <property type="entry name" value="TPR_rpt"/>
</dbReference>
<evidence type="ECO:0000256" key="3">
    <source>
        <dbReference type="PROSITE-ProRule" id="PRU00339"/>
    </source>
</evidence>
<keyword evidence="2 3" id="KW-0802">TPR repeat</keyword>
<dbReference type="InterPro" id="IPR050498">
    <property type="entry name" value="Ycf3"/>
</dbReference>
<sequence length="591" mass="64297">MGLLKSLVQDVFGRGKRPEAVVETALQRADEHARSGDEALAQGRTDDAETHFRAALAAKPEHARAQEGLGLTLLKKRRLDDAFLHLEMAHKLDPMNAEILVHWGLVELEMGNFELASRRFGHAIERSPGNPHAWLNLGLASFKLGQFANSVTQLEQAVTLSPDHALAWSNLALARRQADDVQGSLDAARRAIELRPSQGRFWVIQGDLQADAGDFAASDRSFEQARVLSPGSAETEIGLGKLRMSQGRPAEAEAAFRLALSREPTNADAGGGLGQLLLQQGRWAEGWTHYEARRRTIPGPVRSVPVPDWDGQTRAGERLLVHAEQGLGDIILFGTCLPDLIAAGVDVIVDLPARLAPLFQRSFPAVTICPDDGRHNGDTWLARLPPFDRHVPMGTLPRWLRASDPQFPTESTGYLRADPIAVQRWREQLAHLPRPIIGLSWRGGLLSTAGRQRSLDLVEMIEGLKHTGASFVCLQYGNVADERAHAEAVTGIRVHPGISGYGDLDDMAALSCAVDTVLTVCSTQAHLCGALGLDATVLVPVNPSWRYGAESPRMVWYPSLTLIRQTEAGNWQGPLAEAGRALAAKSVRHPA</sequence>
<dbReference type="SMART" id="SM00028">
    <property type="entry name" value="TPR"/>
    <property type="match status" value="7"/>
</dbReference>
<dbReference type="Pfam" id="PF14559">
    <property type="entry name" value="TPR_19"/>
    <property type="match status" value="1"/>
</dbReference>
<comment type="caution">
    <text evidence="4">The sequence shown here is derived from an EMBL/GenBank/DDBJ whole genome shotgun (WGS) entry which is preliminary data.</text>
</comment>
<gene>
    <name evidence="4" type="ORF">EV685_3956</name>
</gene>
<keyword evidence="5" id="KW-1185">Reference proteome</keyword>
<proteinExistence type="predicted"/>
<dbReference type="SUPFAM" id="SSF48452">
    <property type="entry name" value="TPR-like"/>
    <property type="match status" value="1"/>
</dbReference>
<dbReference type="Gene3D" id="1.25.40.10">
    <property type="entry name" value="Tetratricopeptide repeat domain"/>
    <property type="match status" value="1"/>
</dbReference>
<evidence type="ECO:0000313" key="4">
    <source>
        <dbReference type="EMBL" id="RZS46924.1"/>
    </source>
</evidence>
<dbReference type="InterPro" id="IPR011990">
    <property type="entry name" value="TPR-like_helical_dom_sf"/>
</dbReference>